<gene>
    <name evidence="1" type="ORF">SAP269_22020</name>
</gene>
<keyword evidence="2" id="KW-1185">Reference proteome</keyword>
<name>A0ABM8JT52_9MOLU</name>
<dbReference type="Proteomes" id="UP001473424">
    <property type="component" value="Plasmid pSAP_1"/>
</dbReference>
<proteinExistence type="predicted"/>
<protein>
    <submittedName>
        <fullName evidence="1">Uncharacterized protein</fullName>
    </submittedName>
</protein>
<organism evidence="1 2">
    <name type="scientific">Spiroplasma ixodetis</name>
    <dbReference type="NCBI Taxonomy" id="2141"/>
    <lineage>
        <taxon>Bacteria</taxon>
        <taxon>Bacillati</taxon>
        <taxon>Mycoplasmatota</taxon>
        <taxon>Mollicutes</taxon>
        <taxon>Entomoplasmatales</taxon>
        <taxon>Spiroplasmataceae</taxon>
        <taxon>Spiroplasma</taxon>
    </lineage>
</organism>
<evidence type="ECO:0000313" key="2">
    <source>
        <dbReference type="Proteomes" id="UP001473424"/>
    </source>
</evidence>
<evidence type="ECO:0000313" key="1">
    <source>
        <dbReference type="EMBL" id="BET39613.1"/>
    </source>
</evidence>
<reference evidence="2" key="1">
    <citation type="journal article" date="2024" name="FEMS Microbiol. Lett.">
        <title>Genomic insights into Spiroplasma endosymbionts that induce male-killing and protective phenotypes in the pea aphid.</title>
        <authorList>
            <person name="Arai H."/>
            <person name="Legeai F."/>
            <person name="Kageyama D."/>
            <person name="Sugio A."/>
            <person name="Simon J.C."/>
        </authorList>
    </citation>
    <scope>NUCLEOTIDE SEQUENCE [LARGE SCALE GENOMIC DNA]</scope>
    <source>
        <strain evidence="2">sAp269</strain>
        <plasmid evidence="2">pSAP_1</plasmid>
    </source>
</reference>
<geneLocation type="plasmid" evidence="1 2">
    <name>pSAP_1</name>
</geneLocation>
<sequence length="71" mass="8280">MWSLIFEAPELKKYKNLIQYNGNWFKEVFSESGKSIIYDLQKPGIIYLVVNTTKNNLYCDGSTKKIKVTLN</sequence>
<accession>A0ABM8JT52</accession>
<dbReference type="EMBL" id="AP028956">
    <property type="protein sequence ID" value="BET39613.1"/>
    <property type="molecule type" value="Genomic_DNA"/>
</dbReference>
<keyword evidence="1" id="KW-0614">Plasmid</keyword>